<dbReference type="RefSeq" id="WP_187536892.1">
    <property type="nucleotide sequence ID" value="NZ_JACRTL010000012.1"/>
</dbReference>
<dbReference type="EMBL" id="JACRTL010000012">
    <property type="protein sequence ID" value="MBC8612070.1"/>
    <property type="molecule type" value="Genomic_DNA"/>
</dbReference>
<proteinExistence type="predicted"/>
<dbReference type="Proteomes" id="UP000632659">
    <property type="component" value="Unassembled WGS sequence"/>
</dbReference>
<gene>
    <name evidence="2" type="ORF">H8702_13310</name>
</gene>
<sequence length="719" mass="79383">MILLFDVNERDFDSNGLGAISDSISCTVNEVRNGAYELKMTYPATGKSFQEIQNDRIIFCKPTPYSVSQPFRIYRITKPINGVITIYANHISYDLSGIPVSPFTAGSAIDAMQKMEDHAVIESPFEFYTNKTTNADMSVSVPSSSRALLGGQTGSILDVYGGEYEFDRFTVKLLNKRGSNNGVSIRYGKNLTSIEQDTNISSVYTGIYPYWKDNEEGYLELPEKIVKASGTFPKEKIQPVDLSDQFEKKPTETQLRKAAQQYIERNNIGVPTVSIQVEFVALEQTEQYKDIAILEKVMLCDEVNVEFPDLDISAVAECVETEYDVLANRYTKITLGEATTTIADTVVSNTEEIKEKPSYSFLDKAVNNATNWITNGAGYMVAVKDEAGNWKEICSLDTPDIETAINVWRWNNGGFGHSSKGYNGPYETAITQDGQIVANFITAGEMNAGVIKAGLLKGHKGNAYFNLDTGQLAADKLIDPNNSNRFLRISKGTDGSYGLAYIDPVSQNPVFRAVGMDVNGDIQTGIYFQDTAYFLVKGKNDVVSRQAITLSNEEKQVRIYSTFVLQADNIKTSIIRSKFNDNTFVSVGNGIVAVNGSFTVTGGGSKNRAVETESYGTVLLNAYETADCYFGDIGNGITDNNGTCRIDLDPVFLETVNTEVEYVVFLQKNGPGDLWVENKEQTYFTVSGTPGLAFSYEIKAKQKGYEHTRLEVFKDGAKS</sequence>
<dbReference type="Pfam" id="PF06605">
    <property type="entry name" value="Prophage_tail"/>
    <property type="match status" value="1"/>
</dbReference>
<dbReference type="AlphaFoldDB" id="A0A8J6TY46"/>
<accession>A0A8J6TY46</accession>
<evidence type="ECO:0000259" key="1">
    <source>
        <dbReference type="Pfam" id="PF06605"/>
    </source>
</evidence>
<dbReference type="InterPro" id="IPR010572">
    <property type="entry name" value="Tail_dom"/>
</dbReference>
<evidence type="ECO:0000313" key="2">
    <source>
        <dbReference type="EMBL" id="MBC8612070.1"/>
    </source>
</evidence>
<name>A0A8J6TY46_9FIRM</name>
<reference evidence="2" key="1">
    <citation type="submission" date="2020-08" db="EMBL/GenBank/DDBJ databases">
        <title>Genome public.</title>
        <authorList>
            <person name="Liu C."/>
            <person name="Sun Q."/>
        </authorList>
    </citation>
    <scope>NUCLEOTIDE SEQUENCE</scope>
    <source>
        <strain evidence="2">NSJ-15</strain>
    </source>
</reference>
<comment type="caution">
    <text evidence="2">The sequence shown here is derived from an EMBL/GenBank/DDBJ whole genome shotgun (WGS) entry which is preliminary data.</text>
</comment>
<evidence type="ECO:0000313" key="3">
    <source>
        <dbReference type="Proteomes" id="UP000632659"/>
    </source>
</evidence>
<dbReference type="InterPro" id="IPR007119">
    <property type="entry name" value="Phage_tail_spike_N"/>
</dbReference>
<protein>
    <submittedName>
        <fullName evidence="2">Phage tail protein</fullName>
    </submittedName>
</protein>
<organism evidence="2 3">
    <name type="scientific">Massiliimalia timonensis</name>
    <dbReference type="NCBI Taxonomy" id="1987501"/>
    <lineage>
        <taxon>Bacteria</taxon>
        <taxon>Bacillati</taxon>
        <taxon>Bacillota</taxon>
        <taxon>Clostridia</taxon>
        <taxon>Eubacteriales</taxon>
        <taxon>Oscillospiraceae</taxon>
        <taxon>Massiliimalia</taxon>
    </lineage>
</organism>
<feature type="domain" description="Tail spike" evidence="1">
    <location>
        <begin position="155"/>
        <end position="347"/>
    </location>
</feature>
<dbReference type="NCBIfam" id="TIGR01665">
    <property type="entry name" value="put_anti_recept"/>
    <property type="match status" value="1"/>
</dbReference>
<keyword evidence="3" id="KW-1185">Reference proteome</keyword>